<proteinExistence type="predicted"/>
<accession>A0A2T5JKT8</accession>
<organism evidence="2 3">
    <name type="scientific">Cereibacter azotoformans</name>
    <dbReference type="NCBI Taxonomy" id="43057"/>
    <lineage>
        <taxon>Bacteria</taxon>
        <taxon>Pseudomonadati</taxon>
        <taxon>Pseudomonadota</taxon>
        <taxon>Alphaproteobacteria</taxon>
        <taxon>Rhodobacterales</taxon>
        <taxon>Paracoccaceae</taxon>
        <taxon>Cereibacter</taxon>
    </lineage>
</organism>
<keyword evidence="1" id="KW-1133">Transmembrane helix</keyword>
<evidence type="ECO:0000313" key="3">
    <source>
        <dbReference type="Proteomes" id="UP000244060"/>
    </source>
</evidence>
<gene>
    <name evidence="2" type="ORF">C8J28_1435</name>
</gene>
<evidence type="ECO:0000313" key="2">
    <source>
        <dbReference type="EMBL" id="PTR07203.1"/>
    </source>
</evidence>
<keyword evidence="3" id="KW-1185">Reference proteome</keyword>
<sequence>MSSFPLYVIANYGLGSCLLYRVVRKLSTHD</sequence>
<evidence type="ECO:0000256" key="1">
    <source>
        <dbReference type="SAM" id="Phobius"/>
    </source>
</evidence>
<comment type="caution">
    <text evidence="2">The sequence shown here is derived from an EMBL/GenBank/DDBJ whole genome shotgun (WGS) entry which is preliminary data.</text>
</comment>
<dbReference type="Proteomes" id="UP000244060">
    <property type="component" value="Unassembled WGS sequence"/>
</dbReference>
<keyword evidence="1" id="KW-0472">Membrane</keyword>
<reference evidence="2 3" key="1">
    <citation type="submission" date="2018-04" db="EMBL/GenBank/DDBJ databases">
        <title>Genomic Encyclopedia of Type Strains, Phase III (KMG-III): the genomes of soil and plant-associated and newly described type strains.</title>
        <authorList>
            <person name="Whitman W."/>
        </authorList>
    </citation>
    <scope>NUCLEOTIDE SEQUENCE [LARGE SCALE GENOMIC DNA]</scope>
    <source>
        <strain evidence="2 3">KA25</strain>
    </source>
</reference>
<protein>
    <submittedName>
        <fullName evidence="2">Uncharacterized protein</fullName>
    </submittedName>
</protein>
<dbReference type="AlphaFoldDB" id="A0A2T5JKT8"/>
<keyword evidence="1" id="KW-0812">Transmembrane</keyword>
<feature type="transmembrane region" description="Helical" evidence="1">
    <location>
        <begin position="6"/>
        <end position="23"/>
    </location>
</feature>
<name>A0A2T5JKT8_9RHOB</name>
<dbReference type="EMBL" id="QAOT01000043">
    <property type="protein sequence ID" value="PTR07203.1"/>
    <property type="molecule type" value="Genomic_DNA"/>
</dbReference>